<proteinExistence type="inferred from homology"/>
<evidence type="ECO:0000313" key="4">
    <source>
        <dbReference type="Proteomes" id="UP000181884"/>
    </source>
</evidence>
<dbReference type="PANTHER" id="PTHR35146">
    <property type="entry name" value="UPF0178 PROTEIN YAII"/>
    <property type="match status" value="1"/>
</dbReference>
<dbReference type="HAMAP" id="MF_00489">
    <property type="entry name" value="UPF0178"/>
    <property type="match status" value="1"/>
</dbReference>
<sequence>MEGKYMKILIDGDGSPVKEATIALAKQYQVPVQLVTTFDHYSQKNAAEDVDVIYVDRGAEAADYKIVGLVQKGDLVVTQDYGLASLVLAKKARALHQNGQEYLPETIDFLLVQRYESAMIRKAGKHTKGPRAYTENDREQFKQALIQILEELTAK</sequence>
<dbReference type="PANTHER" id="PTHR35146:SF1">
    <property type="entry name" value="UPF0178 PROTEIN YAII"/>
    <property type="match status" value="1"/>
</dbReference>
<dbReference type="Proteomes" id="UP000181884">
    <property type="component" value="Unassembled WGS sequence"/>
</dbReference>
<reference evidence="3 4" key="1">
    <citation type="submission" date="2014-12" db="EMBL/GenBank/DDBJ databases">
        <title>Draft genome sequences of 29 type strains of Enterococci.</title>
        <authorList>
            <person name="Zhong Z."/>
            <person name="Sun Z."/>
            <person name="Liu W."/>
            <person name="Zhang W."/>
            <person name="Zhang H."/>
        </authorList>
    </citation>
    <scope>NUCLEOTIDE SEQUENCE [LARGE SCALE GENOMIC DNA]</scope>
    <source>
        <strain evidence="3 4">DSM 17029</strain>
    </source>
</reference>
<organism evidence="3 4">
    <name type="scientific">Enterococcus canis</name>
    <dbReference type="NCBI Taxonomy" id="214095"/>
    <lineage>
        <taxon>Bacteria</taxon>
        <taxon>Bacillati</taxon>
        <taxon>Bacillota</taxon>
        <taxon>Bacilli</taxon>
        <taxon>Lactobacillales</taxon>
        <taxon>Enterococcaceae</taxon>
        <taxon>Enterococcus</taxon>
    </lineage>
</organism>
<evidence type="ECO:0000313" key="3">
    <source>
        <dbReference type="EMBL" id="OJG18022.1"/>
    </source>
</evidence>
<dbReference type="Pfam" id="PF02639">
    <property type="entry name" value="DUF188"/>
    <property type="match status" value="1"/>
</dbReference>
<name>A0A1L8REA6_9ENTE</name>
<evidence type="ECO:0000256" key="2">
    <source>
        <dbReference type="HAMAP-Rule" id="MF_00489"/>
    </source>
</evidence>
<dbReference type="NCBIfam" id="NF001095">
    <property type="entry name" value="PRK00124.1"/>
    <property type="match status" value="1"/>
</dbReference>
<dbReference type="EMBL" id="JXKH01000005">
    <property type="protein sequence ID" value="OJG18022.1"/>
    <property type="molecule type" value="Genomic_DNA"/>
</dbReference>
<dbReference type="STRING" id="214095.RU97_GL002095"/>
<protein>
    <recommendedName>
        <fullName evidence="2">UPF0178 protein RU97_GL002095</fullName>
    </recommendedName>
</protein>
<comment type="caution">
    <text evidence="3">The sequence shown here is derived from an EMBL/GenBank/DDBJ whole genome shotgun (WGS) entry which is preliminary data.</text>
</comment>
<accession>A0A1L8REA6</accession>
<dbReference type="InterPro" id="IPR003791">
    <property type="entry name" value="UPF0178"/>
</dbReference>
<dbReference type="AlphaFoldDB" id="A0A1L8REA6"/>
<evidence type="ECO:0000256" key="1">
    <source>
        <dbReference type="ARBA" id="ARBA00008522"/>
    </source>
</evidence>
<gene>
    <name evidence="3" type="ORF">RU97_GL002095</name>
</gene>
<comment type="similarity">
    <text evidence="1 2">Belongs to the UPF0178 family.</text>
</comment>
<keyword evidence="4" id="KW-1185">Reference proteome</keyword>